<keyword evidence="5" id="KW-0378">Hydrolase</keyword>
<evidence type="ECO:0000259" key="4">
    <source>
        <dbReference type="Pfam" id="PF01420"/>
    </source>
</evidence>
<reference evidence="5 6" key="2">
    <citation type="submission" date="2019-01" db="EMBL/GenBank/DDBJ databases">
        <authorList>
            <person name="Li Y."/>
        </authorList>
    </citation>
    <scope>NUCLEOTIDE SEQUENCE [LARGE SCALE GENOMIC DNA]</scope>
    <source>
        <strain evidence="5 6">2D-5</strain>
    </source>
</reference>
<evidence type="ECO:0000313" key="6">
    <source>
        <dbReference type="Proteomes" id="UP000285710"/>
    </source>
</evidence>
<comment type="similarity">
    <text evidence="1">Belongs to the type-I restriction system S methylase family.</text>
</comment>
<dbReference type="Proteomes" id="UP000285710">
    <property type="component" value="Unassembled WGS sequence"/>
</dbReference>
<dbReference type="InterPro" id="IPR052021">
    <property type="entry name" value="Type-I_RS_S_subunit"/>
</dbReference>
<protein>
    <submittedName>
        <fullName evidence="5">Restriction endonuclease subunit S</fullName>
    </submittedName>
</protein>
<evidence type="ECO:0000256" key="3">
    <source>
        <dbReference type="ARBA" id="ARBA00023125"/>
    </source>
</evidence>
<reference evidence="5 6" key="1">
    <citation type="submission" date="2019-01" db="EMBL/GenBank/DDBJ databases">
        <title>Sinorhodobacter populi sp. nov. isolated from the symptomatic bark tissue of Populus euramericana canker.</title>
        <authorList>
            <person name="Xu G."/>
        </authorList>
    </citation>
    <scope>NUCLEOTIDE SEQUENCE [LARGE SCALE GENOMIC DNA]</scope>
    <source>
        <strain evidence="5 6">2D-5</strain>
    </source>
</reference>
<keyword evidence="2" id="KW-0680">Restriction system</keyword>
<keyword evidence="6" id="KW-1185">Reference proteome</keyword>
<dbReference type="SUPFAM" id="SSF116734">
    <property type="entry name" value="DNA methylase specificity domain"/>
    <property type="match status" value="2"/>
</dbReference>
<dbReference type="Pfam" id="PF01420">
    <property type="entry name" value="Methylase_S"/>
    <property type="match status" value="2"/>
</dbReference>
<keyword evidence="3" id="KW-0238">DNA-binding</keyword>
<keyword evidence="5" id="KW-0255">Endonuclease</keyword>
<dbReference type="PANTHER" id="PTHR30408:SF13">
    <property type="entry name" value="TYPE I RESTRICTION ENZYME HINDI SPECIFICITY SUBUNIT"/>
    <property type="match status" value="1"/>
</dbReference>
<dbReference type="GO" id="GO:0003677">
    <property type="term" value="F:DNA binding"/>
    <property type="evidence" value="ECO:0007669"/>
    <property type="project" value="UniProtKB-KW"/>
</dbReference>
<dbReference type="Gene3D" id="3.90.220.20">
    <property type="entry name" value="DNA methylase specificity domains"/>
    <property type="match status" value="2"/>
</dbReference>
<evidence type="ECO:0000256" key="1">
    <source>
        <dbReference type="ARBA" id="ARBA00010923"/>
    </source>
</evidence>
<dbReference type="GO" id="GO:0009307">
    <property type="term" value="P:DNA restriction-modification system"/>
    <property type="evidence" value="ECO:0007669"/>
    <property type="project" value="UniProtKB-KW"/>
</dbReference>
<sequence>MSGSLFPIVAVEDIAASDPGAIAIGPFGSAMKADLYTEAGVPVVRGNNIGPGRSLQGGFVFVSEVTADRLKRSILQPADIFFPHRGAIGEVGFVTQDHATPLLMSSSLMRLRVDRMKADPEYVFWFFKSLNGRKELLRYSSTVGTPGIGQPLSSLRAMRVPMPPLHEQREIAAILGALDDKIEVNRKASATLEEMARALYRSWFVDFDPVWAKLEGRQPAHMDAATAALFPDSFDDDGLPVGWESAPYLDFVEIVSGGTPKTSTYEYWGGDIPWYSVVDAPAPGQVFVHQTEKNISPLGFENSAVKLVPRGTTIISARGTVGKIAMAGCDMVFNQSCYGLRGKREQTDAFVYFATERGVEQLQSMAHGSVFATITRKTFEGLELAGPPISLMNAYEAVSSVWLDRIHALGLESRTIATLRDTILPRLMSGELRVGEARELVEEVA</sequence>
<evidence type="ECO:0000313" key="5">
    <source>
        <dbReference type="EMBL" id="RWR05299.1"/>
    </source>
</evidence>
<dbReference type="GO" id="GO:0004519">
    <property type="term" value="F:endonuclease activity"/>
    <property type="evidence" value="ECO:0007669"/>
    <property type="project" value="UniProtKB-KW"/>
</dbReference>
<keyword evidence="5" id="KW-0540">Nuclease</keyword>
<dbReference type="EMBL" id="SAUW01000038">
    <property type="protein sequence ID" value="RWR05299.1"/>
    <property type="molecule type" value="Genomic_DNA"/>
</dbReference>
<proteinExistence type="inferred from homology"/>
<dbReference type="InterPro" id="IPR044946">
    <property type="entry name" value="Restrct_endonuc_typeI_TRD_sf"/>
</dbReference>
<name>A0A443IKP0_9RHOB</name>
<gene>
    <name evidence="5" type="ORF">D2T33_19995</name>
</gene>
<feature type="domain" description="Type I restriction modification DNA specificity" evidence="4">
    <location>
        <begin position="38"/>
        <end position="193"/>
    </location>
</feature>
<accession>A0A443IKP0</accession>
<dbReference type="CDD" id="cd17243">
    <property type="entry name" value="RMtype1_S_AchA6I-TRD2-CR2_like"/>
    <property type="match status" value="1"/>
</dbReference>
<dbReference type="RefSeq" id="WP_128270931.1">
    <property type="nucleotide sequence ID" value="NZ_SAUW01000038.1"/>
</dbReference>
<feature type="domain" description="Type I restriction modification DNA specificity" evidence="4">
    <location>
        <begin position="240"/>
        <end position="389"/>
    </location>
</feature>
<dbReference type="InterPro" id="IPR000055">
    <property type="entry name" value="Restrct_endonuc_typeI_TRD"/>
</dbReference>
<dbReference type="AlphaFoldDB" id="A0A443IKP0"/>
<comment type="caution">
    <text evidence="5">The sequence shown here is derived from an EMBL/GenBank/DDBJ whole genome shotgun (WGS) entry which is preliminary data.</text>
</comment>
<evidence type="ECO:0000256" key="2">
    <source>
        <dbReference type="ARBA" id="ARBA00022747"/>
    </source>
</evidence>
<dbReference type="PANTHER" id="PTHR30408">
    <property type="entry name" value="TYPE-1 RESTRICTION ENZYME ECOKI SPECIFICITY PROTEIN"/>
    <property type="match status" value="1"/>
</dbReference>
<organism evidence="5 6">
    <name type="scientific">Paenirhodobacter populi</name>
    <dbReference type="NCBI Taxonomy" id="2306993"/>
    <lineage>
        <taxon>Bacteria</taxon>
        <taxon>Pseudomonadati</taxon>
        <taxon>Pseudomonadota</taxon>
        <taxon>Alphaproteobacteria</taxon>
        <taxon>Rhodobacterales</taxon>
        <taxon>Rhodobacter group</taxon>
        <taxon>Paenirhodobacter</taxon>
    </lineage>
</organism>